<comment type="caution">
    <text evidence="2">The sequence shown here is derived from an EMBL/GenBank/DDBJ whole genome shotgun (WGS) entry which is preliminary data.</text>
</comment>
<sequence length="157" mass="17850">MVVGIYIPNDAVSGDMGLKPPCVKRWINIFRRWSYCTKMDNNRINYKVFRWSVMKGKEVSSDDESILRMSCKVVKRLHLCPNLIRFLADKEQNHLLSLARSTIPQRLHAVQANQDHSESPNHQDGSDLQGCPDLQGGPDHLDGPDHQEGVMDLQGDQ</sequence>
<keyword evidence="3" id="KW-1185">Reference proteome</keyword>
<evidence type="ECO:0000313" key="3">
    <source>
        <dbReference type="Proteomes" id="UP000596742"/>
    </source>
</evidence>
<evidence type="ECO:0000313" key="2">
    <source>
        <dbReference type="EMBL" id="VDI59777.1"/>
    </source>
</evidence>
<name>A0A8B6G739_MYTGA</name>
<dbReference type="EMBL" id="UYJE01007979">
    <property type="protein sequence ID" value="VDI59777.1"/>
    <property type="molecule type" value="Genomic_DNA"/>
</dbReference>
<dbReference type="Proteomes" id="UP000596742">
    <property type="component" value="Unassembled WGS sequence"/>
</dbReference>
<protein>
    <submittedName>
        <fullName evidence="2">Uncharacterized protein</fullName>
    </submittedName>
</protein>
<dbReference type="AlphaFoldDB" id="A0A8B6G739"/>
<evidence type="ECO:0000256" key="1">
    <source>
        <dbReference type="SAM" id="MobiDB-lite"/>
    </source>
</evidence>
<feature type="compositionally biased region" description="Basic and acidic residues" evidence="1">
    <location>
        <begin position="115"/>
        <end position="125"/>
    </location>
</feature>
<accession>A0A8B6G739</accession>
<feature type="region of interest" description="Disordered" evidence="1">
    <location>
        <begin position="109"/>
        <end position="157"/>
    </location>
</feature>
<gene>
    <name evidence="2" type="ORF">MGAL_10B020167</name>
</gene>
<organism evidence="2 3">
    <name type="scientific">Mytilus galloprovincialis</name>
    <name type="common">Mediterranean mussel</name>
    <dbReference type="NCBI Taxonomy" id="29158"/>
    <lineage>
        <taxon>Eukaryota</taxon>
        <taxon>Metazoa</taxon>
        <taxon>Spiralia</taxon>
        <taxon>Lophotrochozoa</taxon>
        <taxon>Mollusca</taxon>
        <taxon>Bivalvia</taxon>
        <taxon>Autobranchia</taxon>
        <taxon>Pteriomorphia</taxon>
        <taxon>Mytilida</taxon>
        <taxon>Mytiloidea</taxon>
        <taxon>Mytilidae</taxon>
        <taxon>Mytilinae</taxon>
        <taxon>Mytilus</taxon>
    </lineage>
</organism>
<reference evidence="2" key="1">
    <citation type="submission" date="2018-11" db="EMBL/GenBank/DDBJ databases">
        <authorList>
            <person name="Alioto T."/>
            <person name="Alioto T."/>
        </authorList>
    </citation>
    <scope>NUCLEOTIDE SEQUENCE</scope>
</reference>
<feature type="compositionally biased region" description="Basic and acidic residues" evidence="1">
    <location>
        <begin position="139"/>
        <end position="149"/>
    </location>
</feature>
<proteinExistence type="predicted"/>